<dbReference type="Proteomes" id="UP000824890">
    <property type="component" value="Unassembled WGS sequence"/>
</dbReference>
<proteinExistence type="predicted"/>
<protein>
    <submittedName>
        <fullName evidence="2">Uncharacterized protein</fullName>
    </submittedName>
</protein>
<organism evidence="2 3">
    <name type="scientific">Brassica napus</name>
    <name type="common">Rape</name>
    <dbReference type="NCBI Taxonomy" id="3708"/>
    <lineage>
        <taxon>Eukaryota</taxon>
        <taxon>Viridiplantae</taxon>
        <taxon>Streptophyta</taxon>
        <taxon>Embryophyta</taxon>
        <taxon>Tracheophyta</taxon>
        <taxon>Spermatophyta</taxon>
        <taxon>Magnoliopsida</taxon>
        <taxon>eudicotyledons</taxon>
        <taxon>Gunneridae</taxon>
        <taxon>Pentapetalae</taxon>
        <taxon>rosids</taxon>
        <taxon>malvids</taxon>
        <taxon>Brassicales</taxon>
        <taxon>Brassicaceae</taxon>
        <taxon>Brassiceae</taxon>
        <taxon>Brassica</taxon>
    </lineage>
</organism>
<feature type="region of interest" description="Disordered" evidence="1">
    <location>
        <begin position="1"/>
        <end position="63"/>
    </location>
</feature>
<evidence type="ECO:0000256" key="1">
    <source>
        <dbReference type="SAM" id="MobiDB-lite"/>
    </source>
</evidence>
<dbReference type="EMBL" id="JAGKQM010000009">
    <property type="protein sequence ID" value="KAH0911073.1"/>
    <property type="molecule type" value="Genomic_DNA"/>
</dbReference>
<evidence type="ECO:0000313" key="3">
    <source>
        <dbReference type="Proteomes" id="UP000824890"/>
    </source>
</evidence>
<sequence>MNTRHKWKARASSGVRAHARRSSAFSEANLEKKPLKQNSSESQNDETSLTDLRFEEGNSTAYD</sequence>
<feature type="compositionally biased region" description="Polar residues" evidence="1">
    <location>
        <begin position="36"/>
        <end position="50"/>
    </location>
</feature>
<reference evidence="2 3" key="1">
    <citation type="submission" date="2021-05" db="EMBL/GenBank/DDBJ databases">
        <title>Genome Assembly of Synthetic Allotetraploid Brassica napus Reveals Homoeologous Exchanges between Subgenomes.</title>
        <authorList>
            <person name="Davis J.T."/>
        </authorList>
    </citation>
    <scope>NUCLEOTIDE SEQUENCE [LARGE SCALE GENOMIC DNA]</scope>
    <source>
        <strain evidence="3">cv. Da-Ae</strain>
        <tissue evidence="2">Seedling</tissue>
    </source>
</reference>
<accession>A0ABQ8C244</accession>
<gene>
    <name evidence="2" type="ORF">HID58_034394</name>
</gene>
<keyword evidence="3" id="KW-1185">Reference proteome</keyword>
<name>A0ABQ8C244_BRANA</name>
<comment type="caution">
    <text evidence="2">The sequence shown here is derived from an EMBL/GenBank/DDBJ whole genome shotgun (WGS) entry which is preliminary data.</text>
</comment>
<evidence type="ECO:0000313" key="2">
    <source>
        <dbReference type="EMBL" id="KAH0911073.1"/>
    </source>
</evidence>